<dbReference type="InterPro" id="IPR016181">
    <property type="entry name" value="Acyl_CoA_acyltransferase"/>
</dbReference>
<protein>
    <submittedName>
        <fullName evidence="5">GNAT superfamily N-acetyltransferase</fullName>
    </submittedName>
</protein>
<feature type="domain" description="N-acetyltransferase" evidence="4">
    <location>
        <begin position="5"/>
        <end position="167"/>
    </location>
</feature>
<dbReference type="InterPro" id="IPR000182">
    <property type="entry name" value="GNAT_dom"/>
</dbReference>
<dbReference type="InterPro" id="IPR050832">
    <property type="entry name" value="Bact_Acetyltransf"/>
</dbReference>
<gene>
    <name evidence="5" type="ORF">JOF34_002298</name>
</gene>
<keyword evidence="1" id="KW-0808">Transferase</keyword>
<dbReference type="EMBL" id="JAGIOL010000001">
    <property type="protein sequence ID" value="MBP2437712.1"/>
    <property type="molecule type" value="Genomic_DNA"/>
</dbReference>
<evidence type="ECO:0000313" key="6">
    <source>
        <dbReference type="Proteomes" id="UP001519362"/>
    </source>
</evidence>
<comment type="caution">
    <text evidence="5">The sequence shown here is derived from an EMBL/GenBank/DDBJ whole genome shotgun (WGS) entry which is preliminary data.</text>
</comment>
<name>A0ABS4ZK92_9MICO</name>
<dbReference type="Proteomes" id="UP001519362">
    <property type="component" value="Unassembled WGS sequence"/>
</dbReference>
<dbReference type="PROSITE" id="PS51186">
    <property type="entry name" value="GNAT"/>
    <property type="match status" value="1"/>
</dbReference>
<organism evidence="5 6">
    <name type="scientific">Microbacterium amylolyticum</name>
    <dbReference type="NCBI Taxonomy" id="936337"/>
    <lineage>
        <taxon>Bacteria</taxon>
        <taxon>Bacillati</taxon>
        <taxon>Actinomycetota</taxon>
        <taxon>Actinomycetes</taxon>
        <taxon>Micrococcales</taxon>
        <taxon>Microbacteriaceae</taxon>
        <taxon>Microbacterium</taxon>
    </lineage>
</organism>
<keyword evidence="6" id="KW-1185">Reference proteome</keyword>
<feature type="compositionally biased region" description="Low complexity" evidence="3">
    <location>
        <begin position="174"/>
        <end position="194"/>
    </location>
</feature>
<sequence length="194" mass="21316">MSAELTFRTAEPSDVPEIVRLVESAYRGEASRAGWTTEADLLAGQRTDPEQVDEMLIAEGSVVFLAERGGTIVACCHLENRDDHVYIGMFAVSPPAQGAGYGRTVLAAAEDFARAEWGANEARMTVIIQRIELIAWYERRGYAKTGHTSPFPYGDDRFGIPQHDDLAFETLVKPLGPRPRSSSGVSGWPTTERE</sequence>
<dbReference type="Pfam" id="PF00583">
    <property type="entry name" value="Acetyltransf_1"/>
    <property type="match status" value="1"/>
</dbReference>
<dbReference type="Gene3D" id="3.40.630.30">
    <property type="match status" value="1"/>
</dbReference>
<dbReference type="PANTHER" id="PTHR43877">
    <property type="entry name" value="AMINOALKYLPHOSPHONATE N-ACETYLTRANSFERASE-RELATED-RELATED"/>
    <property type="match status" value="1"/>
</dbReference>
<accession>A0ABS4ZK92</accession>
<keyword evidence="2" id="KW-0012">Acyltransferase</keyword>
<reference evidence="5 6" key="1">
    <citation type="submission" date="2021-03" db="EMBL/GenBank/DDBJ databases">
        <title>Sequencing the genomes of 1000 actinobacteria strains.</title>
        <authorList>
            <person name="Klenk H.-P."/>
        </authorList>
    </citation>
    <scope>NUCLEOTIDE SEQUENCE [LARGE SCALE GENOMIC DNA]</scope>
    <source>
        <strain evidence="5 6">DSM 24221</strain>
    </source>
</reference>
<evidence type="ECO:0000256" key="2">
    <source>
        <dbReference type="ARBA" id="ARBA00023315"/>
    </source>
</evidence>
<dbReference type="SUPFAM" id="SSF55729">
    <property type="entry name" value="Acyl-CoA N-acyltransferases (Nat)"/>
    <property type="match status" value="1"/>
</dbReference>
<feature type="region of interest" description="Disordered" evidence="3">
    <location>
        <begin position="173"/>
        <end position="194"/>
    </location>
</feature>
<evidence type="ECO:0000313" key="5">
    <source>
        <dbReference type="EMBL" id="MBP2437712.1"/>
    </source>
</evidence>
<evidence type="ECO:0000256" key="1">
    <source>
        <dbReference type="ARBA" id="ARBA00022679"/>
    </source>
</evidence>
<proteinExistence type="predicted"/>
<evidence type="ECO:0000256" key="3">
    <source>
        <dbReference type="SAM" id="MobiDB-lite"/>
    </source>
</evidence>
<evidence type="ECO:0000259" key="4">
    <source>
        <dbReference type="PROSITE" id="PS51186"/>
    </source>
</evidence>
<dbReference type="PANTHER" id="PTHR43877:SF2">
    <property type="entry name" value="AMINOALKYLPHOSPHONATE N-ACETYLTRANSFERASE-RELATED"/>
    <property type="match status" value="1"/>
</dbReference>
<dbReference type="CDD" id="cd04301">
    <property type="entry name" value="NAT_SF"/>
    <property type="match status" value="1"/>
</dbReference>
<dbReference type="RefSeq" id="WP_165133252.1">
    <property type="nucleotide sequence ID" value="NZ_CP049253.1"/>
</dbReference>